<dbReference type="InterPro" id="IPR008278">
    <property type="entry name" value="4-PPantetheinyl_Trfase_dom"/>
</dbReference>
<accession>H6L757</accession>
<dbReference type="STRING" id="984262.SGRA_3933"/>
<dbReference type="Pfam" id="PF01648">
    <property type="entry name" value="ACPS"/>
    <property type="match status" value="1"/>
</dbReference>
<dbReference type="EMBL" id="CP002831">
    <property type="protein sequence ID" value="AFC26648.1"/>
    <property type="molecule type" value="Genomic_DNA"/>
</dbReference>
<reference evidence="3 4" key="1">
    <citation type="journal article" date="2012" name="Stand. Genomic Sci.">
        <title>Complete genome sequencing and analysis of Saprospira grandis str. Lewin, a predatory marine bacterium.</title>
        <authorList>
            <person name="Saw J.H."/>
            <person name="Yuryev A."/>
            <person name="Kanbe M."/>
            <person name="Hou S."/>
            <person name="Young A.G."/>
            <person name="Aizawa S."/>
            <person name="Alam M."/>
        </authorList>
    </citation>
    <scope>NUCLEOTIDE SEQUENCE [LARGE SCALE GENOMIC DNA]</scope>
    <source>
        <strain evidence="3 4">Lewin</strain>
    </source>
</reference>
<organism evidence="3 4">
    <name type="scientific">Saprospira grandis (strain Lewin)</name>
    <dbReference type="NCBI Taxonomy" id="984262"/>
    <lineage>
        <taxon>Bacteria</taxon>
        <taxon>Pseudomonadati</taxon>
        <taxon>Bacteroidota</taxon>
        <taxon>Saprospiria</taxon>
        <taxon>Saprospirales</taxon>
        <taxon>Saprospiraceae</taxon>
        <taxon>Saprospira</taxon>
    </lineage>
</organism>
<dbReference type="Proteomes" id="UP000007519">
    <property type="component" value="Chromosome"/>
</dbReference>
<keyword evidence="4" id="KW-1185">Reference proteome</keyword>
<dbReference type="AlphaFoldDB" id="H6L757"/>
<dbReference type="GO" id="GO:0000287">
    <property type="term" value="F:magnesium ion binding"/>
    <property type="evidence" value="ECO:0007669"/>
    <property type="project" value="InterPro"/>
</dbReference>
<dbReference type="eggNOG" id="COG0736">
    <property type="taxonomic scope" value="Bacteria"/>
</dbReference>
<dbReference type="RefSeq" id="WP_015694230.1">
    <property type="nucleotide sequence ID" value="NC_016940.1"/>
</dbReference>
<sequence>MLGTDIVALEQLYSNRWARRLDKVCSLEEQKWLGQRPQPFLAFAQLWAMKEAAYKLGLRLGAPLGYYPKKISLQARTDGYFYCPLWNIYLSLKQTEGYLWAQAAEQLAGLSKIHYEVYHWPALALSPRLRSAALREELVQHLGPGQLIKDEKGLPFWRKKTGSSLIALSLSYDGPWASWARVIPAAADNS</sequence>
<dbReference type="SUPFAM" id="SSF56214">
    <property type="entry name" value="4'-phosphopantetheinyl transferase"/>
    <property type="match status" value="1"/>
</dbReference>
<dbReference type="Gene3D" id="3.90.470.20">
    <property type="entry name" value="4'-phosphopantetheinyl transferase domain"/>
    <property type="match status" value="1"/>
</dbReference>
<evidence type="ECO:0000313" key="3">
    <source>
        <dbReference type="EMBL" id="AFC26648.1"/>
    </source>
</evidence>
<evidence type="ECO:0000259" key="2">
    <source>
        <dbReference type="Pfam" id="PF01648"/>
    </source>
</evidence>
<dbReference type="KEGG" id="sgn:SGRA_3933"/>
<feature type="domain" description="4'-phosphopantetheinyl transferase" evidence="2">
    <location>
        <begin position="2"/>
        <end position="57"/>
    </location>
</feature>
<name>H6L757_SAPGL</name>
<dbReference type="InterPro" id="IPR037143">
    <property type="entry name" value="4-PPantetheinyl_Trfase_dom_sf"/>
</dbReference>
<gene>
    <name evidence="3" type="ordered locus">SGRA_3933</name>
</gene>
<evidence type="ECO:0000256" key="1">
    <source>
        <dbReference type="ARBA" id="ARBA00022679"/>
    </source>
</evidence>
<keyword evidence="1 3" id="KW-0808">Transferase</keyword>
<evidence type="ECO:0000313" key="4">
    <source>
        <dbReference type="Proteomes" id="UP000007519"/>
    </source>
</evidence>
<protein>
    <submittedName>
        <fullName evidence="3">4'-phosphopantetheinyl transferase superfamily protein</fullName>
    </submittedName>
</protein>
<proteinExistence type="predicted"/>
<dbReference type="OrthoDB" id="663853at2"/>
<dbReference type="HOGENOM" id="CLU_1427085_0_0_10"/>
<dbReference type="GO" id="GO:0008897">
    <property type="term" value="F:holo-[acyl-carrier-protein] synthase activity"/>
    <property type="evidence" value="ECO:0007669"/>
    <property type="project" value="InterPro"/>
</dbReference>